<feature type="transmembrane region" description="Helical" evidence="10">
    <location>
        <begin position="275"/>
        <end position="293"/>
    </location>
</feature>
<dbReference type="PANTHER" id="PTHR43653:SF1">
    <property type="entry name" value="CYTOCHROME C-TYPE BIOGENESIS PROTEIN CCMF"/>
    <property type="match status" value="1"/>
</dbReference>
<dbReference type="RefSeq" id="WP_123710656.1">
    <property type="nucleotide sequence ID" value="NZ_RKHR01000003.1"/>
</dbReference>
<evidence type="ECO:0000256" key="10">
    <source>
        <dbReference type="SAM" id="Phobius"/>
    </source>
</evidence>
<gene>
    <name evidence="13" type="ORF">EDC56_0184</name>
</gene>
<dbReference type="PRINTS" id="PR01411">
    <property type="entry name" value="CCMFBIOGNSIS"/>
</dbReference>
<evidence type="ECO:0000256" key="9">
    <source>
        <dbReference type="ARBA" id="ARBA00037230"/>
    </source>
</evidence>
<evidence type="ECO:0000256" key="3">
    <source>
        <dbReference type="ARBA" id="ARBA00022475"/>
    </source>
</evidence>
<keyword evidence="14" id="KW-1185">Reference proteome</keyword>
<dbReference type="PANTHER" id="PTHR43653">
    <property type="entry name" value="CYTOCHROME C ASSEMBLY PROTEIN-RELATED"/>
    <property type="match status" value="1"/>
</dbReference>
<evidence type="ECO:0000313" key="14">
    <source>
        <dbReference type="Proteomes" id="UP000275394"/>
    </source>
</evidence>
<dbReference type="OrthoDB" id="9761451at2"/>
<feature type="transmembrane region" description="Helical" evidence="10">
    <location>
        <begin position="121"/>
        <end position="142"/>
    </location>
</feature>
<dbReference type="NCBIfam" id="TIGR00353">
    <property type="entry name" value="nrfE"/>
    <property type="match status" value="1"/>
</dbReference>
<comment type="similarity">
    <text evidence="2">Belongs to the CcmF/CycK/Ccl1/NrfE/CcsA family.</text>
</comment>
<evidence type="ECO:0000256" key="7">
    <source>
        <dbReference type="ARBA" id="ARBA00022989"/>
    </source>
</evidence>
<evidence type="ECO:0000313" key="13">
    <source>
        <dbReference type="EMBL" id="ROS04671.1"/>
    </source>
</evidence>
<evidence type="ECO:0000256" key="8">
    <source>
        <dbReference type="ARBA" id="ARBA00023136"/>
    </source>
</evidence>
<feature type="transmembrane region" description="Helical" evidence="10">
    <location>
        <begin position="493"/>
        <end position="515"/>
    </location>
</feature>
<keyword evidence="8 10" id="KW-0472">Membrane</keyword>
<dbReference type="AlphaFoldDB" id="A0A3N2DXW1"/>
<keyword evidence="3" id="KW-1003">Cell membrane</keyword>
<name>A0A3N2DXW1_9GAMM</name>
<comment type="function">
    <text evidence="9">Required for the biogenesis of c-type cytochromes. Possible subunit of a heme lyase.</text>
</comment>
<feature type="transmembrane region" description="Helical" evidence="10">
    <location>
        <begin position="426"/>
        <end position="444"/>
    </location>
</feature>
<feature type="transmembrane region" description="Helical" evidence="10">
    <location>
        <begin position="353"/>
        <end position="374"/>
    </location>
</feature>
<protein>
    <submittedName>
        <fullName evidence="13">Cytochrome c-type biogenesis protein CcmF</fullName>
    </submittedName>
</protein>
<evidence type="ECO:0000259" key="12">
    <source>
        <dbReference type="Pfam" id="PF16327"/>
    </source>
</evidence>
<dbReference type="InterPro" id="IPR003568">
    <property type="entry name" value="Cyt_c_biogenesis_CcmF"/>
</dbReference>
<evidence type="ECO:0000256" key="5">
    <source>
        <dbReference type="ARBA" id="ARBA00022692"/>
    </source>
</evidence>
<feature type="transmembrane region" description="Helical" evidence="10">
    <location>
        <begin position="394"/>
        <end position="414"/>
    </location>
</feature>
<evidence type="ECO:0000259" key="11">
    <source>
        <dbReference type="Pfam" id="PF01578"/>
    </source>
</evidence>
<dbReference type="NCBIfam" id="NF007691">
    <property type="entry name" value="PRK10369.1"/>
    <property type="match status" value="1"/>
</dbReference>
<proteinExistence type="inferred from homology"/>
<sequence>MIPELGNFSLILALCMSMALAVIPMAGASSNNLLWMRMSRPLSQGLFVFVLISFFCLTLSFVGDDFTVSYVAQNSNSLLPVAFKISAVWGGHEGSLLLWVLILSSWTLAVSIFSRSLPDDMVARVLSVMGLIAVGFLLFLLFTSNPFARELPFPPSEGNDLNPLLQDIGLIIHPPMLYFGYVGFAVPFAFAIAALISGRLDSAWARWSRPWTNVAWAFLTIGIALGSWWAYYELGWGGWWFWDPVENASFMPWLVGTALVHTLSVTEKRGAFKSWTVLLAIFAFSLSLLGTFLVRSGVLTSVHSFAADPERGLFILAFLALVVGGSLLLYALRAPQVASKVSFNFLSREVFLLINNVLLVIAAIMVLLGTLYPLLMDAMGMGKYSVGPPYFNALFVPIIALLVVFMAPAPLLRWKRTELSRMKLKLWLPLIISVASGALFPLLYDAPEYSVGAALTIAFAGWLVYCLLVDFLDKTRNGSSFLASVRRLTPSYWGMQLGHLGMAAAIIGVCLTSQYNVERDVRMVVGDKLEVSGYSFTFHGTKHVDGPNYQSEVGHFGVERHGKSFELFPEKRQFLASGQMMTEAAIDGGLWRDVYVAMGEPLGDGAWAVRLHYKPFVRWMWLGAILMALGATLAVFDKRYRLQAKKVIEA</sequence>
<comment type="caution">
    <text evidence="13">The sequence shown here is derived from an EMBL/GenBank/DDBJ whole genome shotgun (WGS) entry which is preliminary data.</text>
</comment>
<feature type="transmembrane region" description="Helical" evidence="10">
    <location>
        <begin position="6"/>
        <end position="26"/>
    </location>
</feature>
<feature type="transmembrane region" description="Helical" evidence="10">
    <location>
        <begin position="450"/>
        <end position="472"/>
    </location>
</feature>
<dbReference type="InterPro" id="IPR003567">
    <property type="entry name" value="Cyt_c_biogenesis"/>
</dbReference>
<evidence type="ECO:0000256" key="6">
    <source>
        <dbReference type="ARBA" id="ARBA00022748"/>
    </source>
</evidence>
<accession>A0A3N2DXW1</accession>
<feature type="transmembrane region" description="Helical" evidence="10">
    <location>
        <begin position="250"/>
        <end position="266"/>
    </location>
</feature>
<feature type="transmembrane region" description="Helical" evidence="10">
    <location>
        <begin position="178"/>
        <end position="198"/>
    </location>
</feature>
<keyword evidence="6" id="KW-0201">Cytochrome c-type biogenesis</keyword>
<keyword evidence="7 10" id="KW-1133">Transmembrane helix</keyword>
<dbReference type="GO" id="GO:0015232">
    <property type="term" value="F:heme transmembrane transporter activity"/>
    <property type="evidence" value="ECO:0007669"/>
    <property type="project" value="InterPro"/>
</dbReference>
<reference evidence="13 14" key="1">
    <citation type="submission" date="2018-11" db="EMBL/GenBank/DDBJ databases">
        <title>Genomic Encyclopedia of Type Strains, Phase IV (KMG-IV): sequencing the most valuable type-strain genomes for metagenomic binning, comparative biology and taxonomic classification.</title>
        <authorList>
            <person name="Goeker M."/>
        </authorList>
    </citation>
    <scope>NUCLEOTIDE SEQUENCE [LARGE SCALE GENOMIC DNA]</scope>
    <source>
        <strain evidence="13 14">DSM 100316</strain>
    </source>
</reference>
<evidence type="ECO:0000256" key="4">
    <source>
        <dbReference type="ARBA" id="ARBA00022519"/>
    </source>
</evidence>
<dbReference type="GO" id="GO:0017004">
    <property type="term" value="P:cytochrome complex assembly"/>
    <property type="evidence" value="ECO:0007669"/>
    <property type="project" value="UniProtKB-KW"/>
</dbReference>
<evidence type="ECO:0000256" key="2">
    <source>
        <dbReference type="ARBA" id="ARBA00009186"/>
    </source>
</evidence>
<feature type="transmembrane region" description="Helical" evidence="10">
    <location>
        <begin position="313"/>
        <end position="332"/>
    </location>
</feature>
<feature type="transmembrane region" description="Helical" evidence="10">
    <location>
        <begin position="96"/>
        <end position="114"/>
    </location>
</feature>
<comment type="subcellular location">
    <subcellularLocation>
        <location evidence="1">Cell inner membrane</location>
        <topology evidence="1">Multi-pass membrane protein</topology>
    </subcellularLocation>
</comment>
<keyword evidence="4" id="KW-0997">Cell inner membrane</keyword>
<dbReference type="Pfam" id="PF16327">
    <property type="entry name" value="CcmF_C"/>
    <property type="match status" value="1"/>
</dbReference>
<feature type="domain" description="Cytochrome c-type biogenesis protein CcmF C-terminal" evidence="12">
    <location>
        <begin position="316"/>
        <end position="638"/>
    </location>
</feature>
<feature type="transmembrane region" description="Helical" evidence="10">
    <location>
        <begin position="210"/>
        <end position="230"/>
    </location>
</feature>
<dbReference type="InterPro" id="IPR032523">
    <property type="entry name" value="CcmF_C"/>
</dbReference>
<dbReference type="GO" id="GO:0020037">
    <property type="term" value="F:heme binding"/>
    <property type="evidence" value="ECO:0007669"/>
    <property type="project" value="InterPro"/>
</dbReference>
<dbReference type="EMBL" id="RKHR01000003">
    <property type="protein sequence ID" value="ROS04671.1"/>
    <property type="molecule type" value="Genomic_DNA"/>
</dbReference>
<evidence type="ECO:0000256" key="1">
    <source>
        <dbReference type="ARBA" id="ARBA00004429"/>
    </source>
</evidence>
<dbReference type="Proteomes" id="UP000275394">
    <property type="component" value="Unassembled WGS sequence"/>
</dbReference>
<dbReference type="GO" id="GO:0005886">
    <property type="term" value="C:plasma membrane"/>
    <property type="evidence" value="ECO:0007669"/>
    <property type="project" value="UniProtKB-SubCell"/>
</dbReference>
<feature type="transmembrane region" description="Helical" evidence="10">
    <location>
        <begin position="46"/>
        <end position="63"/>
    </location>
</feature>
<keyword evidence="5 10" id="KW-0812">Transmembrane</keyword>
<dbReference type="InterPro" id="IPR002541">
    <property type="entry name" value="Cyt_c_assembly"/>
</dbReference>
<dbReference type="Pfam" id="PF01578">
    <property type="entry name" value="Cytochrom_C_asm"/>
    <property type="match status" value="1"/>
</dbReference>
<organism evidence="13 14">
    <name type="scientific">Sinobacterium caligoides</name>
    <dbReference type="NCBI Taxonomy" id="933926"/>
    <lineage>
        <taxon>Bacteria</taxon>
        <taxon>Pseudomonadati</taxon>
        <taxon>Pseudomonadota</taxon>
        <taxon>Gammaproteobacteria</taxon>
        <taxon>Cellvibrionales</taxon>
        <taxon>Spongiibacteraceae</taxon>
        <taxon>Sinobacterium</taxon>
    </lineage>
</organism>
<feature type="domain" description="Cytochrome c assembly protein" evidence="11">
    <location>
        <begin position="89"/>
        <end position="296"/>
    </location>
</feature>
<dbReference type="PRINTS" id="PR01410">
    <property type="entry name" value="CCBIOGENESIS"/>
</dbReference>
<feature type="transmembrane region" description="Helical" evidence="10">
    <location>
        <begin position="619"/>
        <end position="636"/>
    </location>
</feature>